<organism evidence="1 2">
    <name type="scientific">Vitis vinifera</name>
    <name type="common">Grape</name>
    <dbReference type="NCBI Taxonomy" id="29760"/>
    <lineage>
        <taxon>Eukaryota</taxon>
        <taxon>Viridiplantae</taxon>
        <taxon>Streptophyta</taxon>
        <taxon>Embryophyta</taxon>
        <taxon>Tracheophyta</taxon>
        <taxon>Spermatophyta</taxon>
        <taxon>Magnoliopsida</taxon>
        <taxon>eudicotyledons</taxon>
        <taxon>Gunneridae</taxon>
        <taxon>Pentapetalae</taxon>
        <taxon>rosids</taxon>
        <taxon>Vitales</taxon>
        <taxon>Vitaceae</taxon>
        <taxon>Viteae</taxon>
        <taxon>Vitis</taxon>
    </lineage>
</organism>
<dbReference type="AlphaFoldDB" id="A0A438C651"/>
<proteinExistence type="predicted"/>
<evidence type="ECO:0008006" key="3">
    <source>
        <dbReference type="Google" id="ProtNLM"/>
    </source>
</evidence>
<sequence>MEAIPEDQHSQHALKENLNAYRSMRDRMHPPRMKCTVMYSSTYRAASDPTTYCSTSTYFSWDGKQISNFSAKENKKFYECWERYMEAINTCPHHGFDTWLLVSYFYDGMSSLMKQLLETMCGGDFLSKNPKEAMDFLSYVAEVSREWDEPNAREVGRMNSQPNVSNAKVGMYILNEDTDTKAKFAAMARRWRT</sequence>
<reference evidence="1 2" key="1">
    <citation type="journal article" date="2018" name="PLoS Genet.">
        <title>Population sequencing reveals clonal diversity and ancestral inbreeding in the grapevine cultivar Chardonnay.</title>
        <authorList>
            <person name="Roach M.J."/>
            <person name="Johnson D.L."/>
            <person name="Bohlmann J."/>
            <person name="van Vuuren H.J."/>
            <person name="Jones S.J."/>
            <person name="Pretorius I.S."/>
            <person name="Schmidt S.A."/>
            <person name="Borneman A.R."/>
        </authorList>
    </citation>
    <scope>NUCLEOTIDE SEQUENCE [LARGE SCALE GENOMIC DNA]</scope>
    <source>
        <strain evidence="2">cv. Chardonnay</strain>
        <tissue evidence="1">Leaf</tissue>
    </source>
</reference>
<comment type="caution">
    <text evidence="1">The sequence shown here is derived from an EMBL/GenBank/DDBJ whole genome shotgun (WGS) entry which is preliminary data.</text>
</comment>
<dbReference type="EMBL" id="QGNW01002517">
    <property type="protein sequence ID" value="RVW18629.1"/>
    <property type="molecule type" value="Genomic_DNA"/>
</dbReference>
<accession>A0A438C651</accession>
<evidence type="ECO:0000313" key="2">
    <source>
        <dbReference type="Proteomes" id="UP000288805"/>
    </source>
</evidence>
<name>A0A438C651_VITVI</name>
<gene>
    <name evidence="1" type="ORF">CK203_104255</name>
</gene>
<dbReference type="Proteomes" id="UP000288805">
    <property type="component" value="Unassembled WGS sequence"/>
</dbReference>
<protein>
    <recommendedName>
        <fullName evidence="3">Retrotransposon gag domain-containing protein</fullName>
    </recommendedName>
</protein>
<evidence type="ECO:0000313" key="1">
    <source>
        <dbReference type="EMBL" id="RVW18629.1"/>
    </source>
</evidence>